<sequence>MGCSCSSNSDPTVPRPAMNSYPRSQGVETRWIQPDQPMTLPPSGHNIRNSRNEDMVIAAAAMMHHGGYGHMHGFGPRLYNPMEGDYGLL</sequence>
<feature type="region of interest" description="Disordered" evidence="1">
    <location>
        <begin position="1"/>
        <end position="49"/>
    </location>
</feature>
<evidence type="ECO:0000313" key="3">
    <source>
        <dbReference type="Proteomes" id="UP000005408"/>
    </source>
</evidence>
<feature type="compositionally biased region" description="Polar residues" evidence="1">
    <location>
        <begin position="1"/>
        <end position="11"/>
    </location>
</feature>
<keyword evidence="3" id="KW-1185">Reference proteome</keyword>
<dbReference type="AlphaFoldDB" id="A0A8W8KQQ9"/>
<dbReference type="EnsemblMetazoa" id="G24659.3">
    <property type="protein sequence ID" value="G24659.3:cds"/>
    <property type="gene ID" value="G24659"/>
</dbReference>
<dbReference type="Proteomes" id="UP000005408">
    <property type="component" value="Unassembled WGS sequence"/>
</dbReference>
<evidence type="ECO:0000313" key="2">
    <source>
        <dbReference type="EnsemblMetazoa" id="G24659.3:cds"/>
    </source>
</evidence>
<proteinExistence type="predicted"/>
<protein>
    <submittedName>
        <fullName evidence="2">Uncharacterized protein</fullName>
    </submittedName>
</protein>
<accession>A0A8W8KQQ9</accession>
<evidence type="ECO:0000256" key="1">
    <source>
        <dbReference type="SAM" id="MobiDB-lite"/>
    </source>
</evidence>
<reference evidence="2" key="1">
    <citation type="submission" date="2022-08" db="UniProtKB">
        <authorList>
            <consortium name="EnsemblMetazoa"/>
        </authorList>
    </citation>
    <scope>IDENTIFICATION</scope>
    <source>
        <strain evidence="2">05x7-T-G4-1.051#20</strain>
    </source>
</reference>
<name>A0A8W8KQQ9_MAGGI</name>
<organism evidence="2 3">
    <name type="scientific">Magallana gigas</name>
    <name type="common">Pacific oyster</name>
    <name type="synonym">Crassostrea gigas</name>
    <dbReference type="NCBI Taxonomy" id="29159"/>
    <lineage>
        <taxon>Eukaryota</taxon>
        <taxon>Metazoa</taxon>
        <taxon>Spiralia</taxon>
        <taxon>Lophotrochozoa</taxon>
        <taxon>Mollusca</taxon>
        <taxon>Bivalvia</taxon>
        <taxon>Autobranchia</taxon>
        <taxon>Pteriomorphia</taxon>
        <taxon>Ostreida</taxon>
        <taxon>Ostreoidea</taxon>
        <taxon>Ostreidae</taxon>
        <taxon>Magallana</taxon>
    </lineage>
</organism>